<dbReference type="Pfam" id="PF12169">
    <property type="entry name" value="DNA_pol3_gamma3"/>
    <property type="match status" value="1"/>
</dbReference>
<dbReference type="GO" id="GO:0009360">
    <property type="term" value="C:DNA polymerase III complex"/>
    <property type="evidence" value="ECO:0007669"/>
    <property type="project" value="InterPro"/>
</dbReference>
<dbReference type="Gene3D" id="1.10.8.60">
    <property type="match status" value="1"/>
</dbReference>
<dbReference type="SMART" id="SM00382">
    <property type="entry name" value="AAA"/>
    <property type="match status" value="1"/>
</dbReference>
<keyword evidence="6 11" id="KW-0547">Nucleotide-binding</keyword>
<dbReference type="Proteomes" id="UP000231019">
    <property type="component" value="Unassembled WGS sequence"/>
</dbReference>
<feature type="compositionally biased region" description="Acidic residues" evidence="12">
    <location>
        <begin position="453"/>
        <end position="478"/>
    </location>
</feature>
<dbReference type="GO" id="GO:0003677">
    <property type="term" value="F:DNA binding"/>
    <property type="evidence" value="ECO:0007669"/>
    <property type="project" value="InterPro"/>
</dbReference>
<comment type="function">
    <text evidence="11">DNA polymerase III is a complex, multichain enzyme responsible for most of the replicative synthesis in bacteria. This DNA polymerase also exhibits 3' to 5' exonuclease activity.</text>
</comment>
<keyword evidence="4 11" id="KW-0235">DNA replication</keyword>
<dbReference type="InterPro" id="IPR045085">
    <property type="entry name" value="HLD_clamp_pol_III_gamma_tau"/>
</dbReference>
<dbReference type="GO" id="GO:0003887">
    <property type="term" value="F:DNA-directed DNA polymerase activity"/>
    <property type="evidence" value="ECO:0007669"/>
    <property type="project" value="UniProtKB-KW"/>
</dbReference>
<dbReference type="InterPro" id="IPR022754">
    <property type="entry name" value="DNA_pol_III_gamma-3"/>
</dbReference>
<dbReference type="GO" id="GO:0006261">
    <property type="term" value="P:DNA-templated DNA replication"/>
    <property type="evidence" value="ECO:0007669"/>
    <property type="project" value="TreeGrafter"/>
</dbReference>
<organism evidence="14 15">
    <name type="scientific">bacterium (Candidatus Blackallbacteria) CG17_big_fil_post_rev_8_21_14_2_50_48_46</name>
    <dbReference type="NCBI Taxonomy" id="2014261"/>
    <lineage>
        <taxon>Bacteria</taxon>
        <taxon>Candidatus Blackallbacteria</taxon>
    </lineage>
</organism>
<dbReference type="Pfam" id="PF22608">
    <property type="entry name" value="DNAX_ATPase_lid"/>
    <property type="match status" value="1"/>
</dbReference>
<dbReference type="InterPro" id="IPR001270">
    <property type="entry name" value="ClpA/B"/>
</dbReference>
<keyword evidence="5" id="KW-0479">Metal-binding</keyword>
<feature type="region of interest" description="Disordered" evidence="12">
    <location>
        <begin position="580"/>
        <end position="686"/>
    </location>
</feature>
<dbReference type="InterPro" id="IPR003593">
    <property type="entry name" value="AAA+_ATPase"/>
</dbReference>
<evidence type="ECO:0000256" key="4">
    <source>
        <dbReference type="ARBA" id="ARBA00022705"/>
    </source>
</evidence>
<dbReference type="GO" id="GO:0005524">
    <property type="term" value="F:ATP binding"/>
    <property type="evidence" value="ECO:0007669"/>
    <property type="project" value="UniProtKB-KW"/>
</dbReference>
<reference evidence="14 15" key="1">
    <citation type="submission" date="2017-09" db="EMBL/GenBank/DDBJ databases">
        <title>Depth-based differentiation of microbial function through sediment-hosted aquifers and enrichment of novel symbionts in the deep terrestrial subsurface.</title>
        <authorList>
            <person name="Probst A.J."/>
            <person name="Ladd B."/>
            <person name="Jarett J.K."/>
            <person name="Geller-Mcgrath D.E."/>
            <person name="Sieber C.M."/>
            <person name="Emerson J.B."/>
            <person name="Anantharaman K."/>
            <person name="Thomas B.C."/>
            <person name="Malmstrom R."/>
            <person name="Stieglmeier M."/>
            <person name="Klingl A."/>
            <person name="Woyke T."/>
            <person name="Ryan C.M."/>
            <person name="Banfield J.F."/>
        </authorList>
    </citation>
    <scope>NUCLEOTIDE SEQUENCE [LARGE SCALE GENOMIC DNA]</scope>
    <source>
        <strain evidence="14">CG17_big_fil_post_rev_8_21_14_2_50_48_46</strain>
    </source>
</reference>
<dbReference type="NCBIfam" id="TIGR02397">
    <property type="entry name" value="dnaX_nterm"/>
    <property type="match status" value="1"/>
</dbReference>
<evidence type="ECO:0000256" key="6">
    <source>
        <dbReference type="ARBA" id="ARBA00022741"/>
    </source>
</evidence>
<keyword evidence="8 11" id="KW-0067">ATP-binding</keyword>
<gene>
    <name evidence="11" type="primary">dnaX</name>
    <name evidence="14" type="ORF">COW36_11585</name>
</gene>
<evidence type="ECO:0000313" key="15">
    <source>
        <dbReference type="Proteomes" id="UP000231019"/>
    </source>
</evidence>
<dbReference type="GO" id="GO:0046872">
    <property type="term" value="F:metal ion binding"/>
    <property type="evidence" value="ECO:0007669"/>
    <property type="project" value="UniProtKB-KW"/>
</dbReference>
<dbReference type="SUPFAM" id="SSF48019">
    <property type="entry name" value="post-AAA+ oligomerization domain-like"/>
    <property type="match status" value="1"/>
</dbReference>
<dbReference type="Gene3D" id="1.20.272.10">
    <property type="match status" value="1"/>
</dbReference>
<evidence type="ECO:0000256" key="12">
    <source>
        <dbReference type="SAM" id="MobiDB-lite"/>
    </source>
</evidence>
<proteinExistence type="inferred from homology"/>
<dbReference type="EC" id="2.7.7.7" evidence="11"/>
<evidence type="ECO:0000256" key="11">
    <source>
        <dbReference type="RuleBase" id="RU364063"/>
    </source>
</evidence>
<dbReference type="InterPro" id="IPR027417">
    <property type="entry name" value="P-loop_NTPase"/>
</dbReference>
<dbReference type="Pfam" id="PF13177">
    <property type="entry name" value="DNA_pol3_delta2"/>
    <property type="match status" value="1"/>
</dbReference>
<evidence type="ECO:0000259" key="13">
    <source>
        <dbReference type="SMART" id="SM00382"/>
    </source>
</evidence>
<evidence type="ECO:0000256" key="8">
    <source>
        <dbReference type="ARBA" id="ARBA00022840"/>
    </source>
</evidence>
<dbReference type="FunFam" id="3.40.50.300:FF:000014">
    <property type="entry name" value="DNA polymerase III subunit gamma/tau"/>
    <property type="match status" value="1"/>
</dbReference>
<dbReference type="SUPFAM" id="SSF52540">
    <property type="entry name" value="P-loop containing nucleoside triphosphate hydrolases"/>
    <property type="match status" value="1"/>
</dbReference>
<dbReference type="AlphaFoldDB" id="A0A2M7G4I6"/>
<feature type="compositionally biased region" description="Low complexity" evidence="12">
    <location>
        <begin position="641"/>
        <end position="655"/>
    </location>
</feature>
<comment type="subunit">
    <text evidence="11">DNA polymerase III contains a core (composed of alpha, epsilon and theta chains) that associates with a tau subunit. This core dimerizes to form the POLIII' complex. PolIII' associates with the gamma complex (composed of gamma, delta, delta', psi and chi chains) and with the beta chain to form the complete DNA polymerase III complex.</text>
</comment>
<dbReference type="EMBL" id="PFFQ01000035">
    <property type="protein sequence ID" value="PIW16779.1"/>
    <property type="molecule type" value="Genomic_DNA"/>
</dbReference>
<comment type="similarity">
    <text evidence="1 11">Belongs to the DnaX/STICHEL family.</text>
</comment>
<evidence type="ECO:0000313" key="14">
    <source>
        <dbReference type="EMBL" id="PIW16779.1"/>
    </source>
</evidence>
<dbReference type="InterPro" id="IPR012763">
    <property type="entry name" value="DNA_pol_III_sug/sutau_N"/>
</dbReference>
<evidence type="ECO:0000256" key="10">
    <source>
        <dbReference type="ARBA" id="ARBA00049244"/>
    </source>
</evidence>
<comment type="catalytic activity">
    <reaction evidence="10 11">
        <text>DNA(n) + a 2'-deoxyribonucleoside 5'-triphosphate = DNA(n+1) + diphosphate</text>
        <dbReference type="Rhea" id="RHEA:22508"/>
        <dbReference type="Rhea" id="RHEA-COMP:17339"/>
        <dbReference type="Rhea" id="RHEA-COMP:17340"/>
        <dbReference type="ChEBI" id="CHEBI:33019"/>
        <dbReference type="ChEBI" id="CHEBI:61560"/>
        <dbReference type="ChEBI" id="CHEBI:173112"/>
        <dbReference type="EC" id="2.7.7.7"/>
    </reaction>
</comment>
<protein>
    <recommendedName>
        <fullName evidence="11">DNA polymerase III subunit gamma/tau</fullName>
        <ecNumber evidence="11">2.7.7.7</ecNumber>
    </recommendedName>
</protein>
<feature type="domain" description="AAA+ ATPase" evidence="13">
    <location>
        <begin position="37"/>
        <end position="179"/>
    </location>
</feature>
<dbReference type="CDD" id="cd00009">
    <property type="entry name" value="AAA"/>
    <property type="match status" value="1"/>
</dbReference>
<evidence type="ECO:0000256" key="9">
    <source>
        <dbReference type="ARBA" id="ARBA00022932"/>
    </source>
</evidence>
<comment type="caution">
    <text evidence="14">The sequence shown here is derived from an EMBL/GenBank/DDBJ whole genome shotgun (WGS) entry which is preliminary data.</text>
</comment>
<evidence type="ECO:0000256" key="3">
    <source>
        <dbReference type="ARBA" id="ARBA00022695"/>
    </source>
</evidence>
<dbReference type="PANTHER" id="PTHR11669">
    <property type="entry name" value="REPLICATION FACTOR C / DNA POLYMERASE III GAMMA-TAU SUBUNIT"/>
    <property type="match status" value="1"/>
</dbReference>
<evidence type="ECO:0000256" key="7">
    <source>
        <dbReference type="ARBA" id="ARBA00022833"/>
    </source>
</evidence>
<feature type="compositionally biased region" description="Basic and acidic residues" evidence="12">
    <location>
        <begin position="666"/>
        <end position="678"/>
    </location>
</feature>
<keyword evidence="7" id="KW-0862">Zinc</keyword>
<keyword evidence="9 11" id="KW-0239">DNA-directed DNA polymerase</keyword>
<sequence>MEHLALYRKWRPQTFGDLVGQEHISRTLLNAIRLDRLAHAYLFCGPRGTGKTSTARLLAKSLNCANPSEGEPCNQCVSCQEITAGHSLDVIEIDAASNRGIDDARELREQVRFSASGGHYRIFIIDEFHMLTNEAFNALLKTLEEPPANVIFVLATTEPHKVLQTIVSRCQRFDFQRIALPALIQHLHKVAQAEQIGISAQAIEAIGRKAAGGGRDALSLLDQVHAMSSPGETLPDALVYQVLGLIEEDILLQLVQALFHGQLETLLQTLQILLEKGHDTLQIVQELLQVLRHLTLSELPQARMEELGVPSHLVTPLKELRKPLAQGQTITVIEQLVKTADRLHKVTQPEIWLEADLIQICLQGESSLLQRLESLEQKLINGLPVSQEAVPSPKAAPSPPAPARPQETPPARPLPSPSLPLPSAPPPLGKPAPLPPPKPFQAPEPPQAAAYSEPEEDLPEDFEPEMPPFEDEPYLPEEPDREVEPVYAAGTVVPDQDMRQIWQRFLSAVLDQQGPLYGFMKNGKLMHIDPSRRQWIVRFNSKPHKERVEKSLKAGRLTPLLEEIMGEAYQLILELSGESPEAEATGLPATAQYKAPPEGNLPPPPPRRETPSESSERVSPPQPTLQRAPLPAPTAEVLQTPAEAKPAPVALAPAPSAAPPVPAETRPAEPQRKPRSPEEVSFARTQPLEAVAELFKGKVIRRDH</sequence>
<dbReference type="Gene3D" id="3.40.50.300">
    <property type="entry name" value="P-loop containing nucleotide triphosphate hydrolases"/>
    <property type="match status" value="1"/>
</dbReference>
<evidence type="ECO:0000256" key="2">
    <source>
        <dbReference type="ARBA" id="ARBA00022679"/>
    </source>
</evidence>
<name>A0A2M7G4I6_9BACT</name>
<dbReference type="InterPro" id="IPR008921">
    <property type="entry name" value="DNA_pol3_clamp-load_cplx_C"/>
</dbReference>
<dbReference type="InterPro" id="IPR050238">
    <property type="entry name" value="DNA_Rep/Repair_Clamp_Loader"/>
</dbReference>
<keyword evidence="3 11" id="KW-0548">Nucleotidyltransferase</keyword>
<dbReference type="PANTHER" id="PTHR11669:SF0">
    <property type="entry name" value="PROTEIN STICHEL-LIKE 2"/>
    <property type="match status" value="1"/>
</dbReference>
<keyword evidence="2 11" id="KW-0808">Transferase</keyword>
<evidence type="ECO:0000256" key="1">
    <source>
        <dbReference type="ARBA" id="ARBA00006360"/>
    </source>
</evidence>
<accession>A0A2M7G4I6</accession>
<evidence type="ECO:0000256" key="5">
    <source>
        <dbReference type="ARBA" id="ARBA00022723"/>
    </source>
</evidence>
<feature type="compositionally biased region" description="Pro residues" evidence="12">
    <location>
        <begin position="394"/>
        <end position="446"/>
    </location>
</feature>
<dbReference type="NCBIfam" id="NF004046">
    <property type="entry name" value="PRK05563.1"/>
    <property type="match status" value="1"/>
</dbReference>
<feature type="compositionally biased region" description="Basic and acidic residues" evidence="12">
    <location>
        <begin position="606"/>
        <end position="616"/>
    </location>
</feature>
<dbReference type="PRINTS" id="PR00300">
    <property type="entry name" value="CLPPROTEASEA"/>
</dbReference>
<feature type="region of interest" description="Disordered" evidence="12">
    <location>
        <begin position="386"/>
        <end position="478"/>
    </location>
</feature>